<dbReference type="Pfam" id="PF00270">
    <property type="entry name" value="DEAD"/>
    <property type="match status" value="1"/>
</dbReference>
<dbReference type="OrthoDB" id="2320933at2759"/>
<dbReference type="SUPFAM" id="SSF46785">
    <property type="entry name" value="Winged helix' DNA-binding domain"/>
    <property type="match status" value="1"/>
</dbReference>
<dbReference type="AlphaFoldDB" id="A0A077ZLD8"/>
<evidence type="ECO:0000256" key="6">
    <source>
        <dbReference type="ARBA" id="ARBA00022741"/>
    </source>
</evidence>
<keyword evidence="9 16" id="KW-0347">Helicase</keyword>
<comment type="subcellular location">
    <subcellularLocation>
        <location evidence="2">Nucleus</location>
        <location evidence="2">Nucleolus</location>
    </subcellularLocation>
</comment>
<dbReference type="InterPro" id="IPR002478">
    <property type="entry name" value="PUA"/>
</dbReference>
<dbReference type="SUPFAM" id="SSF88802">
    <property type="entry name" value="Pre-PUA domain"/>
    <property type="match status" value="1"/>
</dbReference>
<keyword evidence="13" id="KW-0539">Nucleus</keyword>
<sequence length="874" mass="98461">MNIRLIVQLNLRNWQDKVLSCSAVKAGQNLIISLPTGGGKTLLSEILILKQIVCRGKDVLFVLPYVSIVQEKVKDLIPLGLDLDFLVEEYAASKGRIPPIKRRRKRSVYVATIERAQTLANSLYENKRIDDLGLVVIDELHLIGEGAGRGSALEQLIVKLMFCSPACQLIGMSATLSNLDHLKVFMKADLFTHQFRPVNLTEYVKVDQLVYKVDTNCQDPREMLAFYRQVERGTAIDPDNLSELVTEVVPAGSCLIFCPTRKSAENVCLLLTKVLPSDLLKHKKQEKKTFLNRLIQECDGRVCNVQRQCVPYGLAYHHSGNFDACKSSLLYDNGRGLKNLLLSTIGLKMIKCKADIIQIVKLTLLYVQCKESEENEINSIVQQALKFLLNEKLVTTKEDEIVISPLGAAVCKGGIDVDISRRVHSDLLLALQNMVLLSHFHLLYCIVPYSVQYPIFLDWNIFYDEFFTLTEVEKSLLRSLGINEQFIIMRRKGSISSSKTTDVLLVQRVFLAFILRRMWNKENVWEVAGRFRASRGAVQQLVHSALGFASSLCRFVEQMDELWALRSLLPDFIKALQFNVAAELIPLMEIHGVQRARARQLYKAGYKSIVDVANADAVSLVQALQHVRKGTAYQMIRSAKMLLHEKVEGLLESAEALLAADSATEFTLEDFSYVVHILALLSYSLCHLQLSVYVMRPLTDEEVEAVFKKLAKFIGTNIRLMVNREDETHVFRFHKDRVYYLSEKKAVAASSFGFKETVNLGSCIGKFTKTNKFFLTITALSYIAPYAKYKAWLKPKAEQSFLYGNHVLKSGLARITDDVPTNAGVILYSSNDLPLGFGIATKSTAQCRASDPTSLVILNQCDIGQYIRDEEHVC</sequence>
<evidence type="ECO:0000256" key="3">
    <source>
        <dbReference type="ARBA" id="ARBA00009895"/>
    </source>
</evidence>
<evidence type="ECO:0000256" key="4">
    <source>
        <dbReference type="ARBA" id="ARBA00018162"/>
    </source>
</evidence>
<dbReference type="Gene3D" id="3.10.450.220">
    <property type="match status" value="1"/>
</dbReference>
<evidence type="ECO:0000256" key="11">
    <source>
        <dbReference type="ARBA" id="ARBA00022884"/>
    </source>
</evidence>
<reference evidence="16" key="2">
    <citation type="submission" date="2014-03" db="EMBL/GenBank/DDBJ databases">
        <title>The whipworm genome and dual-species transcriptomics of an intimate host-pathogen interaction.</title>
        <authorList>
            <person name="Foth B.J."/>
            <person name="Tsai I.J."/>
            <person name="Reid A.J."/>
            <person name="Bancroft A.J."/>
            <person name="Nichol S."/>
            <person name="Tracey A."/>
            <person name="Holroyd N."/>
            <person name="Cotton J.A."/>
            <person name="Stanley E.J."/>
            <person name="Zarowiecki M."/>
            <person name="Liu J.Z."/>
            <person name="Huckvale T."/>
            <person name="Cooper P.J."/>
            <person name="Grencis R.K."/>
            <person name="Berriman M."/>
        </authorList>
    </citation>
    <scope>NUCLEOTIDE SEQUENCE [LARGE SCALE GENOMIC DNA]</scope>
</reference>
<comment type="similarity">
    <text evidence="3">Belongs to the NIP7 family.</text>
</comment>
<accession>A0A077ZLD8</accession>
<dbReference type="InterPro" id="IPR011545">
    <property type="entry name" value="DEAD/DEAH_box_helicase_dom"/>
</dbReference>
<dbReference type="Pfam" id="PF20470">
    <property type="entry name" value="HTH_61"/>
    <property type="match status" value="1"/>
</dbReference>
<comment type="function">
    <text evidence="1">Required for proper 34S pre-rRNA processing and 60S ribosome subunit assembly.</text>
</comment>
<evidence type="ECO:0000256" key="8">
    <source>
        <dbReference type="ARBA" id="ARBA00022801"/>
    </source>
</evidence>
<evidence type="ECO:0000256" key="2">
    <source>
        <dbReference type="ARBA" id="ARBA00004604"/>
    </source>
</evidence>
<dbReference type="EMBL" id="HG806598">
    <property type="protein sequence ID" value="CDW59460.1"/>
    <property type="molecule type" value="Genomic_DNA"/>
</dbReference>
<dbReference type="Pfam" id="PF17833">
    <property type="entry name" value="pre-PUA_NIP7"/>
    <property type="match status" value="1"/>
</dbReference>
<dbReference type="InterPro" id="IPR040598">
    <property type="entry name" value="NIP7_N"/>
</dbReference>
<dbReference type="PANTHER" id="PTHR47961">
    <property type="entry name" value="DNA POLYMERASE THETA, PUTATIVE (AFU_ORTHOLOGUE AFUA_1G05260)-RELATED"/>
    <property type="match status" value="1"/>
</dbReference>
<dbReference type="GO" id="GO:0006281">
    <property type="term" value="P:DNA repair"/>
    <property type="evidence" value="ECO:0007669"/>
    <property type="project" value="UniProtKB-KW"/>
</dbReference>
<proteinExistence type="inferred from homology"/>
<evidence type="ECO:0000313" key="17">
    <source>
        <dbReference type="Proteomes" id="UP000030665"/>
    </source>
</evidence>
<dbReference type="CDD" id="cd21151">
    <property type="entry name" value="PUA_Nip7-like"/>
    <property type="match status" value="1"/>
</dbReference>
<evidence type="ECO:0000256" key="12">
    <source>
        <dbReference type="ARBA" id="ARBA00023204"/>
    </source>
</evidence>
<dbReference type="CDD" id="cd18026">
    <property type="entry name" value="DEXHc_POLQ-like"/>
    <property type="match status" value="1"/>
</dbReference>
<dbReference type="Gene3D" id="1.10.3380.20">
    <property type="match status" value="1"/>
</dbReference>
<evidence type="ECO:0000256" key="13">
    <source>
        <dbReference type="ARBA" id="ARBA00023242"/>
    </source>
</evidence>
<dbReference type="PROSITE" id="PS50890">
    <property type="entry name" value="PUA"/>
    <property type="match status" value="1"/>
</dbReference>
<dbReference type="SUPFAM" id="SSF158702">
    <property type="entry name" value="Sec63 N-terminal domain-like"/>
    <property type="match status" value="1"/>
</dbReference>
<evidence type="ECO:0000256" key="1">
    <source>
        <dbReference type="ARBA" id="ARBA00004087"/>
    </source>
</evidence>
<keyword evidence="12" id="KW-0234">DNA repair</keyword>
<protein>
    <recommendedName>
        <fullName evidence="4">60S ribosome subunit biogenesis protein NIP7 homolog</fullName>
    </recommendedName>
</protein>
<dbReference type="Pfam" id="PF21099">
    <property type="entry name" value="POLQ_helical"/>
    <property type="match status" value="1"/>
</dbReference>
<dbReference type="SUPFAM" id="SSF88697">
    <property type="entry name" value="PUA domain-like"/>
    <property type="match status" value="1"/>
</dbReference>
<dbReference type="STRING" id="36087.A0A077ZLD8"/>
<keyword evidence="8" id="KW-0378">Hydrolase</keyword>
<dbReference type="SMART" id="SM00359">
    <property type="entry name" value="PUA"/>
    <property type="match status" value="1"/>
</dbReference>
<dbReference type="InterPro" id="IPR050474">
    <property type="entry name" value="Hel308_SKI2-like"/>
</dbReference>
<dbReference type="InterPro" id="IPR036974">
    <property type="entry name" value="PUA_sf"/>
</dbReference>
<dbReference type="Pfam" id="PF03657">
    <property type="entry name" value="UPF0113"/>
    <property type="match status" value="1"/>
</dbReference>
<dbReference type="InterPro" id="IPR015947">
    <property type="entry name" value="PUA-like_sf"/>
</dbReference>
<dbReference type="InterPro" id="IPR036390">
    <property type="entry name" value="WH_DNA-bd_sf"/>
</dbReference>
<dbReference type="FunFam" id="3.10.450.220:FF:000001">
    <property type="entry name" value="60S ribosome subunit biogenesis protein NIP7 homolog"/>
    <property type="match status" value="1"/>
</dbReference>
<dbReference type="CDD" id="cd21146">
    <property type="entry name" value="Nip7_N_euk"/>
    <property type="match status" value="1"/>
</dbReference>
<evidence type="ECO:0000259" key="15">
    <source>
        <dbReference type="PROSITE" id="PS51192"/>
    </source>
</evidence>
<dbReference type="InterPro" id="IPR046931">
    <property type="entry name" value="HTH_61"/>
</dbReference>
<dbReference type="InterPro" id="IPR027417">
    <property type="entry name" value="P-loop_NTPase"/>
</dbReference>
<gene>
    <name evidence="16" type="ORF">TTRE_0000779401</name>
</gene>
<dbReference type="GO" id="GO:0016787">
    <property type="term" value="F:hydrolase activity"/>
    <property type="evidence" value="ECO:0007669"/>
    <property type="project" value="UniProtKB-KW"/>
</dbReference>
<evidence type="ECO:0000256" key="5">
    <source>
        <dbReference type="ARBA" id="ARBA00022517"/>
    </source>
</evidence>
<feature type="domain" description="Helicase ATP-binding" evidence="15">
    <location>
        <begin position="21"/>
        <end position="194"/>
    </location>
</feature>
<keyword evidence="10" id="KW-0067">ATP-binding</keyword>
<evidence type="ECO:0000313" key="16">
    <source>
        <dbReference type="EMBL" id="CDW59460.1"/>
    </source>
</evidence>
<dbReference type="FunFam" id="3.40.50.300:FF:000813">
    <property type="entry name" value="helicase POLQ-like isoform X1"/>
    <property type="match status" value="1"/>
</dbReference>
<dbReference type="Gene3D" id="3.40.50.300">
    <property type="entry name" value="P-loop containing nucleotide triphosphate hydrolases"/>
    <property type="match status" value="2"/>
</dbReference>
<dbReference type="Proteomes" id="UP000030665">
    <property type="component" value="Unassembled WGS sequence"/>
</dbReference>
<evidence type="ECO:0000256" key="14">
    <source>
        <dbReference type="ARBA" id="ARBA00048988"/>
    </source>
</evidence>
<organism evidence="16 17">
    <name type="scientific">Trichuris trichiura</name>
    <name type="common">Whipworm</name>
    <name type="synonym">Trichocephalus trichiurus</name>
    <dbReference type="NCBI Taxonomy" id="36087"/>
    <lineage>
        <taxon>Eukaryota</taxon>
        <taxon>Metazoa</taxon>
        <taxon>Ecdysozoa</taxon>
        <taxon>Nematoda</taxon>
        <taxon>Enoplea</taxon>
        <taxon>Dorylaimia</taxon>
        <taxon>Trichinellida</taxon>
        <taxon>Trichuridae</taxon>
        <taxon>Trichuris</taxon>
    </lineage>
</organism>
<dbReference type="InterPro" id="IPR005155">
    <property type="entry name" value="UPF0113_PUA"/>
</dbReference>
<keyword evidence="11" id="KW-0694">RNA-binding</keyword>
<dbReference type="InterPro" id="IPR014001">
    <property type="entry name" value="Helicase_ATP-bd"/>
</dbReference>
<dbReference type="GO" id="GO:0042254">
    <property type="term" value="P:ribosome biogenesis"/>
    <property type="evidence" value="ECO:0007669"/>
    <property type="project" value="UniProtKB-KW"/>
</dbReference>
<dbReference type="InterPro" id="IPR055359">
    <property type="entry name" value="Nip7_N_euk"/>
</dbReference>
<keyword evidence="6" id="KW-0547">Nucleotide-binding</keyword>
<keyword evidence="5" id="KW-0690">Ribosome biogenesis</keyword>
<keyword evidence="17" id="KW-1185">Reference proteome</keyword>
<dbReference type="InterPro" id="IPR048960">
    <property type="entry name" value="POLQ-like_helical"/>
</dbReference>
<dbReference type="PROSITE" id="PS51192">
    <property type="entry name" value="HELICASE_ATP_BIND_1"/>
    <property type="match status" value="1"/>
</dbReference>
<dbReference type="FunFam" id="2.30.130.10:FF:000002">
    <property type="entry name" value="60S ribosome subunit biogenesis protein NIP7 homolog"/>
    <property type="match status" value="1"/>
</dbReference>
<dbReference type="PANTHER" id="PTHR47961:SF12">
    <property type="entry name" value="HELICASE POLQ-LIKE"/>
    <property type="match status" value="1"/>
</dbReference>
<keyword evidence="7" id="KW-0227">DNA damage</keyword>
<reference evidence="16" key="1">
    <citation type="submission" date="2014-01" db="EMBL/GenBank/DDBJ databases">
        <authorList>
            <person name="Aslett M."/>
        </authorList>
    </citation>
    <scope>NUCLEOTIDE SEQUENCE</scope>
</reference>
<dbReference type="Gene3D" id="2.30.130.10">
    <property type="entry name" value="PUA domain"/>
    <property type="match status" value="1"/>
</dbReference>
<name>A0A077ZLD8_TRITR</name>
<dbReference type="SMART" id="SM00487">
    <property type="entry name" value="DEXDc"/>
    <property type="match status" value="1"/>
</dbReference>
<evidence type="ECO:0000256" key="9">
    <source>
        <dbReference type="ARBA" id="ARBA00022806"/>
    </source>
</evidence>
<evidence type="ECO:0000256" key="7">
    <source>
        <dbReference type="ARBA" id="ARBA00022763"/>
    </source>
</evidence>
<dbReference type="GO" id="GO:0005524">
    <property type="term" value="F:ATP binding"/>
    <property type="evidence" value="ECO:0007669"/>
    <property type="project" value="UniProtKB-KW"/>
</dbReference>
<dbReference type="SUPFAM" id="SSF52540">
    <property type="entry name" value="P-loop containing nucleoside triphosphate hydrolases"/>
    <property type="match status" value="2"/>
</dbReference>
<dbReference type="GO" id="GO:0043138">
    <property type="term" value="F:3'-5' DNA helicase activity"/>
    <property type="evidence" value="ECO:0007669"/>
    <property type="project" value="UniProtKB-EC"/>
</dbReference>
<evidence type="ECO:0000256" key="10">
    <source>
        <dbReference type="ARBA" id="ARBA00022840"/>
    </source>
</evidence>
<comment type="catalytic activity">
    <reaction evidence="14">
        <text>ATP + H2O = ADP + phosphate + H(+)</text>
        <dbReference type="Rhea" id="RHEA:13065"/>
        <dbReference type="ChEBI" id="CHEBI:15377"/>
        <dbReference type="ChEBI" id="CHEBI:15378"/>
        <dbReference type="ChEBI" id="CHEBI:30616"/>
        <dbReference type="ChEBI" id="CHEBI:43474"/>
        <dbReference type="ChEBI" id="CHEBI:456216"/>
        <dbReference type="EC" id="5.6.2.4"/>
    </reaction>
</comment>
<dbReference type="GO" id="GO:0003723">
    <property type="term" value="F:RNA binding"/>
    <property type="evidence" value="ECO:0007669"/>
    <property type="project" value="UniProtKB-KW"/>
</dbReference>
<dbReference type="GO" id="GO:0005730">
    <property type="term" value="C:nucleolus"/>
    <property type="evidence" value="ECO:0007669"/>
    <property type="project" value="UniProtKB-SubCell"/>
</dbReference>